<dbReference type="Proteomes" id="UP000184444">
    <property type="component" value="Unassembled WGS sequence"/>
</dbReference>
<organism evidence="4 5">
    <name type="scientific">Paracoccus solventivorans</name>
    <dbReference type="NCBI Taxonomy" id="53463"/>
    <lineage>
        <taxon>Bacteria</taxon>
        <taxon>Pseudomonadati</taxon>
        <taxon>Pseudomonadota</taxon>
        <taxon>Alphaproteobacteria</taxon>
        <taxon>Rhodobacterales</taxon>
        <taxon>Paracoccaceae</taxon>
        <taxon>Paracoccus</taxon>
    </lineage>
</organism>
<feature type="chain" id="PRO_5009926981" description="PepSY domain-containing protein" evidence="2">
    <location>
        <begin position="22"/>
        <end position="126"/>
    </location>
</feature>
<dbReference type="RefSeq" id="WP_011749551.1">
    <property type="nucleotide sequence ID" value="NZ_FRCK01000009.1"/>
</dbReference>
<evidence type="ECO:0000259" key="3">
    <source>
        <dbReference type="Pfam" id="PF13670"/>
    </source>
</evidence>
<feature type="domain" description="PepSY" evidence="3">
    <location>
        <begin position="6"/>
        <end position="84"/>
    </location>
</feature>
<proteinExistence type="predicted"/>
<gene>
    <name evidence="4" type="ORF">SAMN05444389_10921</name>
</gene>
<feature type="signal peptide" evidence="2">
    <location>
        <begin position="1"/>
        <end position="21"/>
    </location>
</feature>
<dbReference type="Pfam" id="PF13670">
    <property type="entry name" value="PepSY_2"/>
    <property type="match status" value="1"/>
</dbReference>
<reference evidence="5" key="1">
    <citation type="submission" date="2016-11" db="EMBL/GenBank/DDBJ databases">
        <authorList>
            <person name="Varghese N."/>
            <person name="Submissions S."/>
        </authorList>
    </citation>
    <scope>NUCLEOTIDE SEQUENCE [LARGE SCALE GENOMIC DNA]</scope>
    <source>
        <strain evidence="5">DSM 6637</strain>
    </source>
</reference>
<evidence type="ECO:0000256" key="1">
    <source>
        <dbReference type="SAM" id="MobiDB-lite"/>
    </source>
</evidence>
<evidence type="ECO:0000313" key="5">
    <source>
        <dbReference type="Proteomes" id="UP000184444"/>
    </source>
</evidence>
<dbReference type="AlphaFoldDB" id="A0A1M7IN45"/>
<feature type="compositionally biased region" description="Basic and acidic residues" evidence="1">
    <location>
        <begin position="88"/>
        <end position="99"/>
    </location>
</feature>
<protein>
    <recommendedName>
        <fullName evidence="3">PepSY domain-containing protein</fullName>
    </recommendedName>
</protein>
<accession>A0A1M7IN45</accession>
<evidence type="ECO:0000313" key="4">
    <source>
        <dbReference type="EMBL" id="SHM42033.1"/>
    </source>
</evidence>
<name>A0A1M7IN45_9RHOB</name>
<evidence type="ECO:0000256" key="2">
    <source>
        <dbReference type="SAM" id="SignalP"/>
    </source>
</evidence>
<dbReference type="InterPro" id="IPR025711">
    <property type="entry name" value="PepSY"/>
</dbReference>
<feature type="region of interest" description="Disordered" evidence="1">
    <location>
        <begin position="86"/>
        <end position="126"/>
    </location>
</feature>
<sequence>MKTLLIAVAALAVLPAAGALAGDDCHVPRGAWQPREAVMQAAAGLGWHVEKVEADDGCWEVKGRDAQGRRIKAKLDPATLQVVKLRHRDGEQDRKRDRGGATPVAPSAPPANPLFQNGTPPVVRVN</sequence>
<dbReference type="OrthoDB" id="7365433at2"/>
<dbReference type="STRING" id="53463.SAMN05444389_10921"/>
<dbReference type="GeneID" id="93452956"/>
<keyword evidence="5" id="KW-1185">Reference proteome</keyword>
<keyword evidence="2" id="KW-0732">Signal</keyword>
<dbReference type="EMBL" id="FRCK01000009">
    <property type="protein sequence ID" value="SHM42033.1"/>
    <property type="molecule type" value="Genomic_DNA"/>
</dbReference>